<reference evidence="5 6" key="1">
    <citation type="submission" date="2018-02" db="EMBL/GenBank/DDBJ databases">
        <title>Genome sequence of Desulfovibrio carbinolicus DSM 3852.</title>
        <authorList>
            <person name="Wilbanks E."/>
            <person name="Skennerton C.T."/>
            <person name="Orphan V.J."/>
        </authorList>
    </citation>
    <scope>NUCLEOTIDE SEQUENCE [LARGE SCALE GENOMIC DNA]</scope>
    <source>
        <strain evidence="5 6">DSM 3852</strain>
    </source>
</reference>
<gene>
    <name evidence="5" type="ORF">C3Y92_07435</name>
</gene>
<dbReference type="RefSeq" id="WP_129351278.1">
    <property type="nucleotide sequence ID" value="NZ_CP026538.1"/>
</dbReference>
<evidence type="ECO:0000256" key="2">
    <source>
        <dbReference type="ARBA" id="ARBA00022679"/>
    </source>
</evidence>
<dbReference type="Pfam" id="PF13847">
    <property type="entry name" value="Methyltransf_31"/>
    <property type="match status" value="1"/>
</dbReference>
<dbReference type="Gene3D" id="3.40.50.150">
    <property type="entry name" value="Vaccinia Virus protein VP39"/>
    <property type="match status" value="1"/>
</dbReference>
<dbReference type="GO" id="GO:0008168">
    <property type="term" value="F:methyltransferase activity"/>
    <property type="evidence" value="ECO:0007669"/>
    <property type="project" value="UniProtKB-KW"/>
</dbReference>
<dbReference type="GO" id="GO:0032259">
    <property type="term" value="P:methylation"/>
    <property type="evidence" value="ECO:0007669"/>
    <property type="project" value="UniProtKB-KW"/>
</dbReference>
<keyword evidence="3" id="KW-0949">S-adenosyl-L-methionine</keyword>
<dbReference type="AlphaFoldDB" id="A0A4P6HPI2"/>
<evidence type="ECO:0000256" key="3">
    <source>
        <dbReference type="ARBA" id="ARBA00022691"/>
    </source>
</evidence>
<dbReference type="PROSITE" id="PS01184">
    <property type="entry name" value="UBIE_2"/>
    <property type="match status" value="1"/>
</dbReference>
<sequence length="235" mass="26138">MPQTSLKKRVEVFESWTATYNDSIVALMQRKFGMDYRDAIRGVVTLAHPAPGENILDVATGTGTVAIALAEAAEGDCHITGIDITAAMIEAARKNVAERGMEPVFTFQEASAEDLPFAADTFDLVTSSLALHHTNVLKVLREVRRVLRPGGRAVIADVTANRSWRGMLGPMARVFDQMYMFGTESNDLFCEFHTSGEWRRLMREAGFKETLMDFHEPKHFFSRGIAVTRGIKPIN</sequence>
<dbReference type="PANTHER" id="PTHR43591">
    <property type="entry name" value="METHYLTRANSFERASE"/>
    <property type="match status" value="1"/>
</dbReference>
<keyword evidence="1" id="KW-0489">Methyltransferase</keyword>
<name>A0A4P6HPI2_9BACT</name>
<dbReference type="PANTHER" id="PTHR43591:SF24">
    <property type="entry name" value="2-METHOXY-6-POLYPRENYL-1,4-BENZOQUINOL METHYLASE, MITOCHONDRIAL"/>
    <property type="match status" value="1"/>
</dbReference>
<feature type="domain" description="Methyltransferase" evidence="4">
    <location>
        <begin position="51"/>
        <end position="206"/>
    </location>
</feature>
<dbReference type="EMBL" id="CP026538">
    <property type="protein sequence ID" value="QAZ67068.1"/>
    <property type="molecule type" value="Genomic_DNA"/>
</dbReference>
<dbReference type="InterPro" id="IPR025714">
    <property type="entry name" value="Methyltranfer_dom"/>
</dbReference>
<evidence type="ECO:0000259" key="4">
    <source>
        <dbReference type="Pfam" id="PF13847"/>
    </source>
</evidence>
<organism evidence="5 6">
    <name type="scientific">Solidesulfovibrio carbinolicus</name>
    <dbReference type="NCBI Taxonomy" id="296842"/>
    <lineage>
        <taxon>Bacteria</taxon>
        <taxon>Pseudomonadati</taxon>
        <taxon>Thermodesulfobacteriota</taxon>
        <taxon>Desulfovibrionia</taxon>
        <taxon>Desulfovibrionales</taxon>
        <taxon>Desulfovibrionaceae</taxon>
        <taxon>Solidesulfovibrio</taxon>
    </lineage>
</organism>
<dbReference type="SUPFAM" id="SSF53335">
    <property type="entry name" value="S-adenosyl-L-methionine-dependent methyltransferases"/>
    <property type="match status" value="1"/>
</dbReference>
<dbReference type="OrthoDB" id="5319472at2"/>
<dbReference type="Proteomes" id="UP000293296">
    <property type="component" value="Chromosome"/>
</dbReference>
<keyword evidence="6" id="KW-1185">Reference proteome</keyword>
<protein>
    <recommendedName>
        <fullName evidence="4">Methyltransferase domain-containing protein</fullName>
    </recommendedName>
</protein>
<dbReference type="KEGG" id="dcb:C3Y92_07435"/>
<dbReference type="InterPro" id="IPR029063">
    <property type="entry name" value="SAM-dependent_MTases_sf"/>
</dbReference>
<dbReference type="CDD" id="cd02440">
    <property type="entry name" value="AdoMet_MTases"/>
    <property type="match status" value="1"/>
</dbReference>
<evidence type="ECO:0000256" key="1">
    <source>
        <dbReference type="ARBA" id="ARBA00022603"/>
    </source>
</evidence>
<keyword evidence="2" id="KW-0808">Transferase</keyword>
<proteinExistence type="predicted"/>
<accession>A0A4P6HPI2</accession>
<evidence type="ECO:0000313" key="6">
    <source>
        <dbReference type="Proteomes" id="UP000293296"/>
    </source>
</evidence>
<evidence type="ECO:0000313" key="5">
    <source>
        <dbReference type="EMBL" id="QAZ67068.1"/>
    </source>
</evidence>
<dbReference type="InterPro" id="IPR023576">
    <property type="entry name" value="UbiE/COQ5_MeTrFase_CS"/>
</dbReference>